<reference evidence="1 2" key="1">
    <citation type="submission" date="2022-06" db="EMBL/GenBank/DDBJ databases">
        <title>Rhizosaccharibacter gen. nov. sp. nov. KSS12, endophytic bacteria isolated from sugarcane.</title>
        <authorList>
            <person name="Pitiwittayakul N."/>
        </authorList>
    </citation>
    <scope>NUCLEOTIDE SEQUENCE [LARGE SCALE GENOMIC DNA]</scope>
    <source>
        <strain evidence="1 2">KSS12</strain>
    </source>
</reference>
<accession>A0ABT1W0V7</accession>
<dbReference type="RefSeq" id="WP_422920551.1">
    <property type="nucleotide sequence ID" value="NZ_JAMZEJ010000008.1"/>
</dbReference>
<evidence type="ECO:0000313" key="2">
    <source>
        <dbReference type="Proteomes" id="UP001524547"/>
    </source>
</evidence>
<sequence length="86" mass="9293">MAPTGRARRMTPAAVEALFQDNGDALAGLAPQEAALFVVLPERVADELDRSLEPEAPSAPEIWSLDPPELLVAIGRETTVSRSRER</sequence>
<name>A0ABT1W0V7_9PROT</name>
<comment type="caution">
    <text evidence="1">The sequence shown here is derived from an EMBL/GenBank/DDBJ whole genome shotgun (WGS) entry which is preliminary data.</text>
</comment>
<dbReference type="Proteomes" id="UP001524547">
    <property type="component" value="Unassembled WGS sequence"/>
</dbReference>
<evidence type="ECO:0000313" key="1">
    <source>
        <dbReference type="EMBL" id="MCQ8241797.1"/>
    </source>
</evidence>
<gene>
    <name evidence="1" type="ORF">NFI88_13225</name>
</gene>
<dbReference type="EMBL" id="JAMZEJ010000008">
    <property type="protein sequence ID" value="MCQ8241797.1"/>
    <property type="molecule type" value="Genomic_DNA"/>
</dbReference>
<proteinExistence type="predicted"/>
<protein>
    <submittedName>
        <fullName evidence="1">Uncharacterized protein</fullName>
    </submittedName>
</protein>
<keyword evidence="2" id="KW-1185">Reference proteome</keyword>
<organism evidence="1 2">
    <name type="scientific">Rhizosaccharibacter radicis</name>
    <dbReference type="NCBI Taxonomy" id="2782605"/>
    <lineage>
        <taxon>Bacteria</taxon>
        <taxon>Pseudomonadati</taxon>
        <taxon>Pseudomonadota</taxon>
        <taxon>Alphaproteobacteria</taxon>
        <taxon>Acetobacterales</taxon>
        <taxon>Acetobacteraceae</taxon>
        <taxon>Rhizosaccharibacter</taxon>
    </lineage>
</organism>